<comment type="caution">
    <text evidence="1">The sequence shown here is derived from an EMBL/GenBank/DDBJ whole genome shotgun (WGS) entry which is preliminary data.</text>
</comment>
<evidence type="ECO:0000313" key="1">
    <source>
        <dbReference type="EMBL" id="RKP44302.1"/>
    </source>
</evidence>
<dbReference type="Proteomes" id="UP000280434">
    <property type="component" value="Unassembled WGS sequence"/>
</dbReference>
<accession>A0A494X1S0</accession>
<keyword evidence="2" id="KW-1185">Reference proteome</keyword>
<gene>
    <name evidence="1" type="ORF">D7S89_22495</name>
</gene>
<proteinExistence type="predicted"/>
<protein>
    <submittedName>
        <fullName evidence="1">Uncharacterized protein</fullName>
    </submittedName>
</protein>
<sequence>MDLFRPDAPWPTVARQTRVFKIGPGFASQGREEDLRQLFANLRERHIALALEIGMLSISDHCREKTEAYGEPGLVEHILLRIKRLGGNLDYLAMDEPFYYGHQYAGPDACKLPAAQLAQDIAPNIVTARRIFPGVKIGDVEVVYYSTDFVDATQEWVDAFAKSTGTPLAFFHADESWSPQAMRNLVPLAGFLKRRHVRFGVIYNAGPQGTSDASWAQAAIRHADAAETELGLHPDDALFQTWEKFPTRVLPETASDTLTHIALRYLQPRTSLTSRRDGTQLVGRLIDLDGAPVANVAILFSTIGDTQDDATVQQRISGRVPASAHAAVLAIRANRELNCATCAGAVTARLGSALYSEGSDNVRRFPPSRVDVTAVQSVATNSPQFPVQPGASFTFEIPLAVSTQAERAGSVGVLFVDAAGHEVQRRMISLEPTELILGAAQTDADGRFSYTLSNTFAGGAKPTIRARFTGNERLRGASVLLPPQG</sequence>
<dbReference type="AlphaFoldDB" id="A0A494X1S0"/>
<reference evidence="1 2" key="1">
    <citation type="submission" date="2018-10" db="EMBL/GenBank/DDBJ databases">
        <title>Paraburkholderia sp. 7MK8-2, isolated from soil.</title>
        <authorList>
            <person name="Gao Z.-H."/>
            <person name="Qiu L.-H."/>
        </authorList>
    </citation>
    <scope>NUCLEOTIDE SEQUENCE [LARGE SCALE GENOMIC DNA]</scope>
    <source>
        <strain evidence="1 2">7MK8-2</strain>
    </source>
</reference>
<name>A0A494X1S0_9BURK</name>
<dbReference type="EMBL" id="RBZV01000013">
    <property type="protein sequence ID" value="RKP44302.1"/>
    <property type="molecule type" value="Genomic_DNA"/>
</dbReference>
<organism evidence="1 2">
    <name type="scientific">Trinickia fusca</name>
    <dbReference type="NCBI Taxonomy" id="2419777"/>
    <lineage>
        <taxon>Bacteria</taxon>
        <taxon>Pseudomonadati</taxon>
        <taxon>Pseudomonadota</taxon>
        <taxon>Betaproteobacteria</taxon>
        <taxon>Burkholderiales</taxon>
        <taxon>Burkholderiaceae</taxon>
        <taxon>Trinickia</taxon>
    </lineage>
</organism>
<evidence type="ECO:0000313" key="2">
    <source>
        <dbReference type="Proteomes" id="UP000280434"/>
    </source>
</evidence>